<gene>
    <name evidence="1" type="ORF">US53_C0031G0001</name>
</gene>
<name>A0A0G0JJN5_9BACT</name>
<organism evidence="1 2">
    <name type="scientific">Candidatus Woesebacteria bacterium GW2011_GWA1_37_7</name>
    <dbReference type="NCBI Taxonomy" id="1618545"/>
    <lineage>
        <taxon>Bacteria</taxon>
        <taxon>Candidatus Woeseibacteriota</taxon>
    </lineage>
</organism>
<proteinExistence type="predicted"/>
<protein>
    <submittedName>
        <fullName evidence="1">Uncharacterized protein</fullName>
    </submittedName>
</protein>
<dbReference type="AlphaFoldDB" id="A0A0G0JJN5"/>
<reference evidence="1 2" key="1">
    <citation type="journal article" date="2015" name="Nature">
        <title>rRNA introns, odd ribosomes, and small enigmatic genomes across a large radiation of phyla.</title>
        <authorList>
            <person name="Brown C.T."/>
            <person name="Hug L.A."/>
            <person name="Thomas B.C."/>
            <person name="Sharon I."/>
            <person name="Castelle C.J."/>
            <person name="Singh A."/>
            <person name="Wilkins M.J."/>
            <person name="Williams K.H."/>
            <person name="Banfield J.F."/>
        </authorList>
    </citation>
    <scope>NUCLEOTIDE SEQUENCE [LARGE SCALE GENOMIC DNA]</scope>
</reference>
<dbReference type="Proteomes" id="UP000034591">
    <property type="component" value="Unassembled WGS sequence"/>
</dbReference>
<dbReference type="EMBL" id="LBTI01000031">
    <property type="protein sequence ID" value="KKQ36954.1"/>
    <property type="molecule type" value="Genomic_DNA"/>
</dbReference>
<evidence type="ECO:0000313" key="1">
    <source>
        <dbReference type="EMBL" id="KKQ36954.1"/>
    </source>
</evidence>
<comment type="caution">
    <text evidence="1">The sequence shown here is derived from an EMBL/GenBank/DDBJ whole genome shotgun (WGS) entry which is preliminary data.</text>
</comment>
<sequence>MAYQEGHLVRPSQSRKELDILVKSRPEGVSMRTLMDLEIKNYTTHSNSLYTAKVLAAAASQV</sequence>
<accession>A0A0G0JJN5</accession>
<feature type="non-terminal residue" evidence="1">
    <location>
        <position position="62"/>
    </location>
</feature>
<evidence type="ECO:0000313" key="2">
    <source>
        <dbReference type="Proteomes" id="UP000034591"/>
    </source>
</evidence>
<dbReference type="STRING" id="1618545.US53_C0031G0001"/>